<name>A0AAV5B4F4_9ACTN</name>
<dbReference type="Proteomes" id="UP001055025">
    <property type="component" value="Unassembled WGS sequence"/>
</dbReference>
<gene>
    <name evidence="1" type="ORF">ATOP_19390</name>
</gene>
<organism evidence="1 2">
    <name type="scientific">Granulimonas faecalis</name>
    <dbReference type="NCBI Taxonomy" id="2894155"/>
    <lineage>
        <taxon>Bacteria</taxon>
        <taxon>Bacillati</taxon>
        <taxon>Actinomycetota</taxon>
        <taxon>Coriobacteriia</taxon>
        <taxon>Coriobacteriales</taxon>
        <taxon>Kribbibacteriaceae</taxon>
        <taxon>Granulimonas</taxon>
    </lineage>
</organism>
<proteinExistence type="predicted"/>
<accession>A0AAV5B4F4</accession>
<reference evidence="1" key="1">
    <citation type="journal article" date="2022" name="Int. J. Syst. Evol. Microbiol.">
        <title>Granulimonas faecalis gen. nov., sp. nov., and Leptogranulimonas caecicola gen. nov., sp. nov., novel lactate-producing Atopobiaceae bacteria isolated from mouse intestines, and an emended description of the family Atopobiaceae.</title>
        <authorList>
            <person name="Morinaga K."/>
            <person name="Kusada H."/>
            <person name="Sakamoto S."/>
            <person name="Murakami T."/>
            <person name="Toyoda A."/>
            <person name="Mori H."/>
            <person name="Meng X.Y."/>
            <person name="Takashino M."/>
            <person name="Murotomi K."/>
            <person name="Tamaki H."/>
        </authorList>
    </citation>
    <scope>NUCLEOTIDE SEQUENCE</scope>
    <source>
        <strain evidence="1">OPF53</strain>
    </source>
</reference>
<dbReference type="RefSeq" id="WP_265591134.1">
    <property type="nucleotide sequence ID" value="NZ_BQKC01000002.1"/>
</dbReference>
<dbReference type="AlphaFoldDB" id="A0AAV5B4F4"/>
<dbReference type="EMBL" id="BQKC01000002">
    <property type="protein sequence ID" value="GJM56284.1"/>
    <property type="molecule type" value="Genomic_DNA"/>
</dbReference>
<evidence type="ECO:0000313" key="1">
    <source>
        <dbReference type="EMBL" id="GJM56284.1"/>
    </source>
</evidence>
<comment type="caution">
    <text evidence="1">The sequence shown here is derived from an EMBL/GenBank/DDBJ whole genome shotgun (WGS) entry which is preliminary data.</text>
</comment>
<evidence type="ECO:0000313" key="2">
    <source>
        <dbReference type="Proteomes" id="UP001055025"/>
    </source>
</evidence>
<keyword evidence="2" id="KW-1185">Reference proteome</keyword>
<protein>
    <submittedName>
        <fullName evidence="1">Uncharacterized protein</fullName>
    </submittedName>
</protein>
<dbReference type="PROSITE" id="PS51257">
    <property type="entry name" value="PROKAR_LIPOPROTEIN"/>
    <property type="match status" value="1"/>
</dbReference>
<sequence>MATSGRSAAIDMDVSYGAPLVVCSHLPLAAGCTDRGVIATQCMLKTVGLETIGCSPTMIDVRIAGCDPWSADREASIAQVLNTLGRCFAPGANLAVAMRVTQHRVKCGPNRFLRCIHYFINVDHEVVLHSHEWPWRDRKECLGMFATDPEEVRRRRIRLDALSVDSIKGDLRDRPGRA</sequence>